<dbReference type="PDB" id="6FOS">
    <property type="method" value="X-ray"/>
    <property type="resolution" value="4.00 A"/>
    <property type="chains" value="2/3=1-222"/>
</dbReference>
<organism evidence="6 7">
    <name type="scientific">Cyanidioschyzon merolae (strain NIES-3377 / 10D)</name>
    <name type="common">Unicellular red alga</name>
    <dbReference type="NCBI Taxonomy" id="280699"/>
    <lineage>
        <taxon>Eukaryota</taxon>
        <taxon>Rhodophyta</taxon>
        <taxon>Bangiophyceae</taxon>
        <taxon>Cyanidiales</taxon>
        <taxon>Cyanidiaceae</taxon>
        <taxon>Cyanidioschyzon</taxon>
    </lineage>
</organism>
<feature type="binding site" evidence="10">
    <location>
        <position position="189"/>
    </location>
    <ligand>
        <name>chlorophyll a</name>
        <dbReference type="ChEBI" id="CHEBI:58416"/>
        <label>3</label>
    </ligand>
</feature>
<feature type="binding site" evidence="8">
    <location>
        <position position="204"/>
    </location>
    <ligand>
        <name>chlorophyll a</name>
        <dbReference type="ChEBI" id="CHEBI:58416"/>
        <label>10</label>
    </ligand>
</feature>
<feature type="binding site" evidence="11">
    <location>
        <position position="87"/>
    </location>
    <ligand>
        <name>chlorophyll a</name>
        <dbReference type="ChEBI" id="CHEBI:58416"/>
        <label>6</label>
    </ligand>
</feature>
<evidence type="ECO:0000256" key="2">
    <source>
        <dbReference type="ARBA" id="ARBA00022528"/>
    </source>
</evidence>
<dbReference type="PDBsum" id="5ZGH"/>
<dbReference type="eggNOG" id="ENOG502QQ8A">
    <property type="taxonomic scope" value="Eukaryota"/>
</dbReference>
<feature type="binding site" evidence="10">
    <location>
        <position position="70"/>
    </location>
    <ligand>
        <name>chlorophyll a</name>
        <dbReference type="ChEBI" id="CHEBI:58416"/>
        <label>3</label>
    </ligand>
</feature>
<dbReference type="PDB" id="5ZGH">
    <property type="method" value="EM"/>
    <property type="resolution" value="3.82 A"/>
    <property type="chains" value="2=24-222"/>
</dbReference>
<gene>
    <name evidence="6" type="ORF">CYME_CMN234C</name>
</gene>
<evidence type="ECO:0000256" key="5">
    <source>
        <dbReference type="PIRSR" id="PIRSR601344-1"/>
    </source>
</evidence>
<dbReference type="OMA" id="MTSDWMP"/>
<dbReference type="AlphaFoldDB" id="M1UU36"/>
<feature type="binding site" evidence="8 9">
    <location>
        <position position="82"/>
    </location>
    <ligand>
        <name>chlorophyll a</name>
        <dbReference type="ChEBI" id="CHEBI:58416"/>
        <label>2</label>
    </ligand>
</feature>
<feature type="binding site" evidence="8">
    <location>
        <position position="99"/>
    </location>
    <ligand>
        <name>chlorophyll a</name>
        <dbReference type="ChEBI" id="CHEBI:58416"/>
        <label>7</label>
    </ligand>
</feature>
<feature type="binding site" evidence="11">
    <location>
        <position position="184"/>
    </location>
    <ligand>
        <name>chlorophyll a</name>
        <dbReference type="ChEBI" id="CHEBI:58416"/>
        <label>6</label>
    </ligand>
</feature>
<name>M1UU36_CYAM1</name>
<feature type="binding site" evidence="8 9">
    <location>
        <position position="70"/>
    </location>
    <ligand>
        <name>chlorophyll a</name>
        <dbReference type="ChEBI" id="CHEBI:58416"/>
        <label>2</label>
    </ligand>
</feature>
<feature type="binding site" evidence="11">
    <location>
        <position position="161"/>
    </location>
    <ligand>
        <name>chlorophyll a</name>
        <dbReference type="ChEBI" id="CHEBI:58416"/>
        <label>6</label>
    </ligand>
</feature>
<feature type="binding site" evidence="5">
    <location>
        <position position="150"/>
    </location>
    <ligand>
        <name>chlorophyll a</name>
        <dbReference type="ChEBI" id="CHEBI:58416"/>
        <label>3</label>
    </ligand>
</feature>
<feature type="binding site" evidence="5 11">
    <location>
        <position position="82"/>
    </location>
    <ligand>
        <name>chlorophyll a</name>
        <dbReference type="ChEBI" id="CHEBI:58416"/>
        <label>1</label>
    </ligand>
</feature>
<feature type="binding site" evidence="5">
    <location>
        <position position="201"/>
    </location>
    <ligand>
        <name>chlorophyll a</name>
        <dbReference type="ChEBI" id="CHEBI:58416"/>
        <label>1</label>
    </ligand>
</feature>
<feature type="binding site" evidence="5">
    <location>
        <position position="184"/>
    </location>
    <ligand>
        <name>chlorophyll a</name>
        <dbReference type="ChEBI" id="CHEBI:58416"/>
        <label>1</label>
    </ligand>
</feature>
<dbReference type="GO" id="GO:0016020">
    <property type="term" value="C:membrane"/>
    <property type="evidence" value="ECO:0007669"/>
    <property type="project" value="InterPro"/>
</dbReference>
<feature type="binding site" evidence="11">
    <location>
        <position position="64"/>
    </location>
    <ligand>
        <name>chlorophyll a</name>
        <dbReference type="ChEBI" id="CHEBI:58416"/>
        <label>1</label>
    </ligand>
</feature>
<dbReference type="PDB" id="7BLZ">
    <property type="method" value="EM"/>
    <property type="resolution" value="3.10 A"/>
    <property type="chains" value="2=38-216"/>
</dbReference>
<sequence>MAFISALSSIGLKTGTVTRVACVTRVPARGLRMQAPSGATMPSMPFLKRPSKLDGSLPGGEGCFDPLGFTEVFSLEWLREAEIKHCRVAMLAVLGVIAQEFGTFDFYNAKSKLQLSPDLHNQFVQNGALQQILLFVCAWEFIVGLPALIESVNGNREPGYFGFDPLKLGGTVGSAQWKRMQAGELRNGRLAMIAFGGFFHQQLLTKQGIIEQLAHFNAIKPN</sequence>
<feature type="binding site" evidence="5">
    <location>
        <position position="187"/>
    </location>
    <ligand>
        <name>chlorophyll a</name>
        <dbReference type="ChEBI" id="CHEBI:58416"/>
        <label>1</label>
    </ligand>
</feature>
<feature type="binding site" evidence="11">
    <location>
        <position position="179"/>
    </location>
    <ligand>
        <name>chlorophyll a</name>
        <dbReference type="ChEBI" id="CHEBI:58416"/>
        <label>8</label>
    </ligand>
</feature>
<keyword evidence="5" id="KW-0148">Chlorophyll</keyword>
<dbReference type="EMDB" id="EMD-6929"/>
<feature type="binding site" evidence="8 9">
    <location>
        <position position="64"/>
    </location>
    <ligand>
        <name>chlorophyll a</name>
        <dbReference type="ChEBI" id="CHEBI:58416"/>
        <label>2</label>
    </ligand>
</feature>
<evidence type="ECO:0007829" key="9">
    <source>
        <dbReference type="PDB" id="5ZGH"/>
    </source>
</evidence>
<dbReference type="PDB" id="5ZGB">
    <property type="method" value="EM"/>
    <property type="resolution" value="3.63 A"/>
    <property type="chains" value="2/5=24-222"/>
</dbReference>
<dbReference type="PDBsum" id="5ZGB"/>
<feature type="binding site" evidence="5">
    <location>
        <position position="85"/>
    </location>
    <ligand>
        <name>chlorophyll a</name>
        <dbReference type="ChEBI" id="CHEBI:58416"/>
        <label>1</label>
    </ligand>
</feature>
<keyword evidence="5" id="KW-0157">Chromophore</keyword>
<reference evidence="8 9" key="3">
    <citation type="journal article" date="2018" name="Proc. Natl. Acad. Sci. U.S.A.">
        <title>Unique organization of photosystem I-light-harvesting supercomplex revealed by cryo-EM from a red alga.</title>
        <authorList>
            <person name="Pi X."/>
            <person name="Tian L."/>
            <person name="Dai H.E."/>
            <person name="Qin X."/>
            <person name="Cheng L."/>
            <person name="Kuang T."/>
            <person name="Sui S.F."/>
            <person name="Shen J.R."/>
        </authorList>
    </citation>
    <scope>STRUCTURE BY ELECTRON MICROSCOPY (3.63 ANGSTROMS) OF 24-222 IN COMPLEX WITH CHLOROPHYLL A</scope>
</reference>
<evidence type="ECO:0007829" key="11">
    <source>
        <dbReference type="PDB" id="7BLZ"/>
    </source>
</evidence>
<keyword evidence="4" id="KW-0934">Plastid</keyword>
<dbReference type="PANTHER" id="PTHR21649">
    <property type="entry name" value="CHLOROPHYLL A/B BINDING PROTEIN"/>
    <property type="match status" value="1"/>
</dbReference>
<dbReference type="InterPro" id="IPR022796">
    <property type="entry name" value="Chloroa_b-bind"/>
</dbReference>
<feature type="binding site" evidence="8 9">
    <location>
        <position position="161"/>
    </location>
    <ligand>
        <name>chlorophyll a</name>
        <dbReference type="ChEBI" id="CHEBI:58416"/>
        <label>5</label>
    </ligand>
</feature>
<feature type="binding site" evidence="8 9">
    <location>
        <position position="189"/>
    </location>
    <ligand>
        <name>chlorophyll a</name>
        <dbReference type="ChEBI" id="CHEBI:58416"/>
        <label>2</label>
    </ligand>
</feature>
<feature type="binding site" evidence="5 11">
    <location>
        <position position="189"/>
    </location>
    <ligand>
        <name>chlorophyll a</name>
        <dbReference type="ChEBI" id="CHEBI:58416"/>
        <label>1</label>
    </ligand>
</feature>
<dbReference type="STRING" id="280699.M1UU36"/>
<feature type="binding site" evidence="11">
    <location>
        <position position="63"/>
    </location>
    <ligand>
        <name>chlorophyll a</name>
        <dbReference type="ChEBI" id="CHEBI:58416"/>
        <label>1</label>
    </ligand>
</feature>
<reference evidence="6 7" key="1">
    <citation type="journal article" date="2004" name="Nature">
        <title>Genome sequence of the ultrasmall unicellular red alga Cyanidioschyzon merolae 10D.</title>
        <authorList>
            <person name="Matsuzaki M."/>
            <person name="Misumi O."/>
            <person name="Shin-i T."/>
            <person name="Maruyama S."/>
            <person name="Takahara M."/>
            <person name="Miyagishima S."/>
            <person name="Mori T."/>
            <person name="Nishida K."/>
            <person name="Yagisawa F."/>
            <person name="Nishida K."/>
            <person name="Yoshida Y."/>
            <person name="Nishimura Y."/>
            <person name="Nakao S."/>
            <person name="Kobayashi T."/>
            <person name="Momoyama Y."/>
            <person name="Higashiyama T."/>
            <person name="Minoda A."/>
            <person name="Sano M."/>
            <person name="Nomoto H."/>
            <person name="Oishi K."/>
            <person name="Hayashi H."/>
            <person name="Ohta F."/>
            <person name="Nishizaka S."/>
            <person name="Haga S."/>
            <person name="Miura S."/>
            <person name="Morishita T."/>
            <person name="Kabeya Y."/>
            <person name="Terasawa K."/>
            <person name="Suzuki Y."/>
            <person name="Ishii Y."/>
            <person name="Asakawa S."/>
            <person name="Takano H."/>
            <person name="Ohta N."/>
            <person name="Kuroiwa H."/>
            <person name="Tanaka K."/>
            <person name="Shimizu N."/>
            <person name="Sugano S."/>
            <person name="Sato N."/>
            <person name="Nozaki H."/>
            <person name="Ogasawara N."/>
            <person name="Kohara Y."/>
            <person name="Kuroiwa T."/>
        </authorList>
    </citation>
    <scope>NUCLEOTIDE SEQUENCE [LARGE SCALE GENOMIC DNA]</scope>
    <source>
        <strain evidence="6 7">10D</strain>
    </source>
</reference>
<dbReference type="SMR" id="M1UU36"/>
<evidence type="ECO:0000256" key="3">
    <source>
        <dbReference type="ARBA" id="ARBA00022531"/>
    </source>
</evidence>
<evidence type="ECO:0000313" key="7">
    <source>
        <dbReference type="Proteomes" id="UP000007014"/>
    </source>
</evidence>
<keyword evidence="7" id="KW-1185">Reference proteome</keyword>
<dbReference type="GO" id="GO:0009765">
    <property type="term" value="P:photosynthesis, light harvesting"/>
    <property type="evidence" value="ECO:0007669"/>
    <property type="project" value="InterPro"/>
</dbReference>
<feature type="binding site" evidence="8 9">
    <location>
        <position position="184"/>
    </location>
    <ligand>
        <name>chlorophyll a</name>
        <dbReference type="ChEBI" id="CHEBI:58416"/>
        <label>5</label>
    </ligand>
</feature>
<protein>
    <submittedName>
        <fullName evidence="6">Similar to chlorophyll a/b-binding protein, CP24</fullName>
    </submittedName>
</protein>
<evidence type="ECO:0007829" key="10">
    <source>
        <dbReference type="PDB" id="6FOS"/>
    </source>
</evidence>
<evidence type="ECO:0000256" key="4">
    <source>
        <dbReference type="ARBA" id="ARBA00022640"/>
    </source>
</evidence>
<keyword evidence="8 9" id="KW-0002">3D-structure</keyword>
<dbReference type="KEGG" id="cme:CYME_CMN234C"/>
<keyword evidence="3" id="KW-0602">Photosynthesis</keyword>
<dbReference type="GO" id="GO:0016168">
    <property type="term" value="F:chlorophyll binding"/>
    <property type="evidence" value="ECO:0007669"/>
    <property type="project" value="UniProtKB-KW"/>
</dbReference>
<feature type="binding site" evidence="8 9">
    <location>
        <position position="160"/>
    </location>
    <ligand>
        <name>chlorophyll a</name>
        <dbReference type="ChEBI" id="CHEBI:58416"/>
        <label>5</label>
    </ligand>
</feature>
<reference evidence="6 7" key="2">
    <citation type="journal article" date="2007" name="BMC Biol.">
        <title>A 100%-complete sequence reveals unusually simple genomic features in the hot-spring red alga Cyanidioschyzon merolae.</title>
        <authorList>
            <person name="Nozaki H."/>
            <person name="Takano H."/>
            <person name="Misumi O."/>
            <person name="Terasawa K."/>
            <person name="Matsuzaki M."/>
            <person name="Maruyama S."/>
            <person name="Nishida K."/>
            <person name="Yagisawa F."/>
            <person name="Yoshida Y."/>
            <person name="Fujiwara T."/>
            <person name="Takio S."/>
            <person name="Tamura K."/>
            <person name="Chung S.J."/>
            <person name="Nakamura S."/>
            <person name="Kuroiwa H."/>
            <person name="Tanaka K."/>
            <person name="Sato N."/>
            <person name="Kuroiwa T."/>
        </authorList>
    </citation>
    <scope>NUCLEOTIDE SEQUENCE [LARGE SCALE GENOMIC DNA]</scope>
    <source>
        <strain evidence="6 7">10D</strain>
    </source>
</reference>
<dbReference type="Gene3D" id="1.10.3460.10">
    <property type="entry name" value="Chlorophyll a/b binding protein domain"/>
    <property type="match status" value="1"/>
</dbReference>
<dbReference type="InterPro" id="IPR001344">
    <property type="entry name" value="Chloro_AB-bd_pln"/>
</dbReference>
<dbReference type="Pfam" id="PF00504">
    <property type="entry name" value="Chloroa_b-bind"/>
    <property type="match status" value="1"/>
</dbReference>
<keyword evidence="2" id="KW-0150">Chloroplast</keyword>
<feature type="binding site" evidence="11">
    <location>
        <position position="187"/>
    </location>
    <ligand>
        <name>chlorophyll a</name>
        <dbReference type="ChEBI" id="CHEBI:58416"/>
        <label>8</label>
    </ligand>
</feature>
<dbReference type="RefSeq" id="XP_005537362.1">
    <property type="nucleotide sequence ID" value="XM_005537305.1"/>
</dbReference>
<evidence type="ECO:0000256" key="1">
    <source>
        <dbReference type="ARBA" id="ARBA00004229"/>
    </source>
</evidence>
<feature type="binding site" evidence="11">
    <location>
        <position position="186"/>
    </location>
    <ligand>
        <name>chlorophyll a</name>
        <dbReference type="ChEBI" id="CHEBI:58416"/>
        <label>8</label>
    </ligand>
</feature>
<proteinExistence type="evidence at protein level"/>
<feature type="binding site" evidence="8">
    <location>
        <position position="201"/>
    </location>
    <ligand>
        <name>chlorophyll a</name>
        <dbReference type="ChEBI" id="CHEBI:58416"/>
        <label>10</label>
    </ligand>
</feature>
<reference evidence="11" key="5">
    <citation type="submission" date="2021-01" db="PDB data bank">
        <title>Red alga C.merolae Photosystem I.</title>
        <authorList>
            <person name="Nelson N."/>
            <person name="Klaiman D."/>
            <person name="Hippler M."/>
        </authorList>
    </citation>
    <scope>STRUCTURE BY ELECTRON MICROSCOPY (3.10 ANGSTROMS) OF 38-216 IN COMPLEX WITH CHLOROPHYLL A</scope>
</reference>
<feature type="binding site" evidence="8 9">
    <location>
        <position position="87"/>
    </location>
    <ligand>
        <name>chlorophyll a</name>
        <dbReference type="ChEBI" id="CHEBI:58416"/>
        <label>5</label>
    </ligand>
</feature>
<dbReference type="EMDB" id="EMD-12228"/>
<evidence type="ECO:0007829" key="8">
    <source>
        <dbReference type="PDB" id="5ZGB"/>
    </source>
</evidence>
<dbReference type="GeneID" id="16995462"/>
<dbReference type="EMBL" id="AP006496">
    <property type="protein sequence ID" value="BAM81326.1"/>
    <property type="molecule type" value="Genomic_DNA"/>
</dbReference>
<dbReference type="HOGENOM" id="CLU_057943_3_2_1"/>
<dbReference type="PDBsum" id="6FOS"/>
<dbReference type="GO" id="GO:0009507">
    <property type="term" value="C:chloroplast"/>
    <property type="evidence" value="ECO:0007669"/>
    <property type="project" value="UniProtKB-SubCell"/>
</dbReference>
<reference evidence="10" key="4">
    <citation type="journal article" date="2019" name="Photosyn. Res.">
        <title>Structure and function of photosystem I in Cyanidioschyzon merolae.</title>
        <authorList>
            <person name="Antoshvili M."/>
            <person name="Caspy I."/>
            <person name="Hippler M."/>
            <person name="Nelson N."/>
        </authorList>
    </citation>
    <scope>X-RAY CRYSTALLOGRAPHY (4.00 ANGSTROMS) IN COMPLEX WITH CHLOROPHYLL A</scope>
</reference>
<feature type="binding site" description="axial binding residue" evidence="5">
    <location>
        <position position="87"/>
    </location>
    <ligand>
        <name>chlorophyll b</name>
        <dbReference type="ChEBI" id="CHEBI:61721"/>
        <label>1</label>
    </ligand>
    <ligandPart>
        <name>Mg</name>
        <dbReference type="ChEBI" id="CHEBI:25107"/>
    </ligandPart>
</feature>
<feature type="binding site" evidence="10">
    <location>
        <position position="186"/>
    </location>
    <ligand>
        <name>chlorophyll a</name>
        <dbReference type="ChEBI" id="CHEBI:58416"/>
        <label>9</label>
        <note>covalent</note>
    </ligand>
</feature>
<dbReference type="OrthoDB" id="423598at2759"/>
<feature type="binding site" evidence="11">
    <location>
        <position position="163"/>
    </location>
    <ligand>
        <name>chlorophyll a</name>
        <dbReference type="ChEBI" id="CHEBI:58416"/>
        <label>6</label>
    </ligand>
</feature>
<comment type="subcellular location">
    <subcellularLocation>
        <location evidence="1">Plastid</location>
        <location evidence="1">Chloroplast</location>
    </subcellularLocation>
</comment>
<dbReference type="Proteomes" id="UP000007014">
    <property type="component" value="Chromosome 14"/>
</dbReference>
<evidence type="ECO:0000313" key="6">
    <source>
        <dbReference type="EMBL" id="BAM81326.1"/>
    </source>
</evidence>
<feature type="binding site" evidence="8">
    <location>
        <position position="212"/>
    </location>
    <ligand>
        <name>chlorophyll a</name>
        <dbReference type="ChEBI" id="CHEBI:58416"/>
        <label>10</label>
    </ligand>
</feature>
<dbReference type="Gramene" id="CMN234CT">
    <property type="protein sequence ID" value="CMN234CT"/>
    <property type="gene ID" value="CMN234C"/>
</dbReference>
<feature type="binding site" evidence="8">
    <location>
        <position position="205"/>
    </location>
    <ligand>
        <name>chlorophyll a</name>
        <dbReference type="ChEBI" id="CHEBI:58416"/>
        <label>10</label>
    </ligand>
</feature>
<accession>M1UU36</accession>
<dbReference type="SUPFAM" id="SSF103511">
    <property type="entry name" value="Chlorophyll a-b binding protein"/>
    <property type="match status" value="1"/>
</dbReference>
<feature type="binding site" evidence="11">
    <location>
        <position position="85"/>
    </location>
    <ligand>
        <name>chlorophyll a</name>
        <dbReference type="ChEBI" id="CHEBI:58416"/>
        <label>4</label>
        <note>axial binding residue</note>
    </ligand>
    <ligandPart>
        <name>Mg</name>
        <dbReference type="ChEBI" id="CHEBI:25107"/>
    </ligandPart>
</feature>